<evidence type="ECO:0000256" key="3">
    <source>
        <dbReference type="ARBA" id="ARBA00022692"/>
    </source>
</evidence>
<proteinExistence type="predicted"/>
<feature type="transmembrane region" description="Helical" evidence="7">
    <location>
        <begin position="53"/>
        <end position="76"/>
    </location>
</feature>
<dbReference type="GO" id="GO:0005886">
    <property type="term" value="C:plasma membrane"/>
    <property type="evidence" value="ECO:0007669"/>
    <property type="project" value="TreeGrafter"/>
</dbReference>
<dbReference type="GO" id="GO:0006865">
    <property type="term" value="P:amino acid transport"/>
    <property type="evidence" value="ECO:0007669"/>
    <property type="project" value="TreeGrafter"/>
</dbReference>
<dbReference type="InterPro" id="IPR000175">
    <property type="entry name" value="Na/ntran_symport"/>
</dbReference>
<name>A0A6J8F252_MYTCO</name>
<feature type="transmembrane region" description="Helical" evidence="7">
    <location>
        <begin position="444"/>
        <end position="466"/>
    </location>
</feature>
<keyword evidence="2" id="KW-0813">Transport</keyword>
<dbReference type="OrthoDB" id="6581954at2759"/>
<evidence type="ECO:0000256" key="6">
    <source>
        <dbReference type="SAM" id="MobiDB-lite"/>
    </source>
</evidence>
<dbReference type="InterPro" id="IPR037272">
    <property type="entry name" value="SNS_sf"/>
</dbReference>
<dbReference type="PRINTS" id="PR00176">
    <property type="entry name" value="NANEUSMPORT"/>
</dbReference>
<feature type="transmembrane region" description="Helical" evidence="7">
    <location>
        <begin position="97"/>
        <end position="115"/>
    </location>
</feature>
<accession>A0A6J8F252</accession>
<dbReference type="Pfam" id="PF00209">
    <property type="entry name" value="SNF"/>
    <property type="match status" value="1"/>
</dbReference>
<feature type="region of interest" description="Disordered" evidence="6">
    <location>
        <begin position="474"/>
        <end position="505"/>
    </location>
</feature>
<dbReference type="PANTHER" id="PTHR11616">
    <property type="entry name" value="SODIUM/CHLORIDE DEPENDENT TRANSPORTER"/>
    <property type="match status" value="1"/>
</dbReference>
<evidence type="ECO:0000256" key="7">
    <source>
        <dbReference type="SAM" id="Phobius"/>
    </source>
</evidence>
<feature type="region of interest" description="Disordered" evidence="6">
    <location>
        <begin position="411"/>
        <end position="439"/>
    </location>
</feature>
<evidence type="ECO:0000256" key="4">
    <source>
        <dbReference type="ARBA" id="ARBA00022989"/>
    </source>
</evidence>
<keyword evidence="3 7" id="KW-0812">Transmembrane</keyword>
<feature type="transmembrane region" description="Helical" evidence="7">
    <location>
        <begin position="22"/>
        <end position="47"/>
    </location>
</feature>
<dbReference type="Proteomes" id="UP000507470">
    <property type="component" value="Unassembled WGS sequence"/>
</dbReference>
<organism evidence="8 9">
    <name type="scientific">Mytilus coruscus</name>
    <name type="common">Sea mussel</name>
    <dbReference type="NCBI Taxonomy" id="42192"/>
    <lineage>
        <taxon>Eukaryota</taxon>
        <taxon>Metazoa</taxon>
        <taxon>Spiralia</taxon>
        <taxon>Lophotrochozoa</taxon>
        <taxon>Mollusca</taxon>
        <taxon>Bivalvia</taxon>
        <taxon>Autobranchia</taxon>
        <taxon>Pteriomorphia</taxon>
        <taxon>Mytilida</taxon>
        <taxon>Mytiloidea</taxon>
        <taxon>Mytilidae</taxon>
        <taxon>Mytilinae</taxon>
        <taxon>Mytilus</taxon>
    </lineage>
</organism>
<dbReference type="GO" id="GO:0035725">
    <property type="term" value="P:sodium ion transmembrane transport"/>
    <property type="evidence" value="ECO:0007669"/>
    <property type="project" value="TreeGrafter"/>
</dbReference>
<keyword evidence="5 7" id="KW-0472">Membrane</keyword>
<reference evidence="8 9" key="1">
    <citation type="submission" date="2020-06" db="EMBL/GenBank/DDBJ databases">
        <authorList>
            <person name="Li R."/>
            <person name="Bekaert M."/>
        </authorList>
    </citation>
    <scope>NUCLEOTIDE SEQUENCE [LARGE SCALE GENOMIC DNA]</scope>
    <source>
        <strain evidence="9">wild</strain>
    </source>
</reference>
<keyword evidence="4 7" id="KW-1133">Transmembrane helix</keyword>
<gene>
    <name evidence="8" type="ORF">MCOR_57384</name>
</gene>
<dbReference type="EMBL" id="CACVKT020010252">
    <property type="protein sequence ID" value="CAC5425581.1"/>
    <property type="molecule type" value="Genomic_DNA"/>
</dbReference>
<feature type="compositionally biased region" description="Polar residues" evidence="6">
    <location>
        <begin position="601"/>
        <end position="612"/>
    </location>
</feature>
<evidence type="ECO:0000313" key="9">
    <source>
        <dbReference type="Proteomes" id="UP000507470"/>
    </source>
</evidence>
<feature type="region of interest" description="Disordered" evidence="6">
    <location>
        <begin position="575"/>
        <end position="612"/>
    </location>
</feature>
<dbReference type="PROSITE" id="PS50267">
    <property type="entry name" value="NA_NEUROTRAN_SYMP_3"/>
    <property type="match status" value="1"/>
</dbReference>
<keyword evidence="9" id="KW-1185">Reference proteome</keyword>
<comment type="subcellular location">
    <subcellularLocation>
        <location evidence="1">Membrane</location>
        <topology evidence="1">Multi-pass membrane protein</topology>
    </subcellularLocation>
</comment>
<evidence type="ECO:0000313" key="8">
    <source>
        <dbReference type="EMBL" id="CAC5425581.1"/>
    </source>
</evidence>
<feature type="compositionally biased region" description="Polar residues" evidence="6">
    <location>
        <begin position="475"/>
        <end position="500"/>
    </location>
</feature>
<protein>
    <submittedName>
        <fullName evidence="8">SLC6A5_9</fullName>
    </submittedName>
</protein>
<feature type="transmembrane region" description="Helical" evidence="7">
    <location>
        <begin position="135"/>
        <end position="155"/>
    </location>
</feature>
<evidence type="ECO:0000256" key="5">
    <source>
        <dbReference type="ARBA" id="ARBA00023136"/>
    </source>
</evidence>
<dbReference type="PANTHER" id="PTHR11616:SF240">
    <property type="entry name" value="BLOATED TUBULES, ISOFORM B-RELATED"/>
    <property type="match status" value="1"/>
</dbReference>
<evidence type="ECO:0000256" key="1">
    <source>
        <dbReference type="ARBA" id="ARBA00004141"/>
    </source>
</evidence>
<dbReference type="AlphaFoldDB" id="A0A6J8F252"/>
<evidence type="ECO:0000256" key="2">
    <source>
        <dbReference type="ARBA" id="ARBA00022448"/>
    </source>
</evidence>
<sequence>MLETVLTGVTDQWPHLRQHKTIVILLICSLFFLVGLPLTCPGGIYLLQILDNYVGGWTLLLIGFAECMCLTYAYGVNRFMKDIEVMLGFKIWLVWKILWMVISPLVLLFIFVFTFVDYESSTYGDYKFPGWADGIGWFLAVMMVIPIPIVILYKIGYADSYLSVREKLRMLTSPSDEWGPALVKHRKLVTYVDDWVLDPWAERGAYLNKGYSTPTTYASSRASSIYSIPGFKAKSTGELSEAAIARMIDQSDLSGSNCTSFINIVWITIVFVLNACTCADYTRILNANDVNICKKPLYYDMDTLYIIRAQNKIYSRNCELRFLDWNDEIVGQPCVSLCVRVHNNSMKSCDFRMTYYDGLGDLNAQSFDCHSFPPILWCSRKNEIKIEFTELKKYKGSGYDITLEVTSYCSHDEDSTIGTDSGVKRKGDSYNEEKRKEEKRTRDTVIIAGSLVSTVSFILVICWVTYCCWKRQHPSDSVSSNRPHVAGSNTSSSTPKSEGSGQRPLLPATRKTILQQKPTHPYVNAYNYPRSNTDRYIQFPDSGIDMKESFVQYKSQPPTRDVHFQDEHFLSLDHMEGGHSYDADDDSPEKDITPPVPPRPNLTQHQGRQYFI</sequence>
<dbReference type="SUPFAM" id="SSF161070">
    <property type="entry name" value="SNF-like"/>
    <property type="match status" value="1"/>
</dbReference>
<feature type="compositionally biased region" description="Basic and acidic residues" evidence="6">
    <location>
        <begin position="422"/>
        <end position="439"/>
    </location>
</feature>